<evidence type="ECO:0000313" key="2">
    <source>
        <dbReference type="EMBL" id="KAK5093036.1"/>
    </source>
</evidence>
<evidence type="ECO:0000256" key="1">
    <source>
        <dbReference type="SAM" id="MobiDB-lite"/>
    </source>
</evidence>
<keyword evidence="3" id="KW-1185">Reference proteome</keyword>
<gene>
    <name evidence="2" type="ORF">LTR24_004696</name>
</gene>
<proteinExistence type="predicted"/>
<accession>A0ABR0KBA8</accession>
<organism evidence="2 3">
    <name type="scientific">Lithohypha guttulata</name>
    <dbReference type="NCBI Taxonomy" id="1690604"/>
    <lineage>
        <taxon>Eukaryota</taxon>
        <taxon>Fungi</taxon>
        <taxon>Dikarya</taxon>
        <taxon>Ascomycota</taxon>
        <taxon>Pezizomycotina</taxon>
        <taxon>Eurotiomycetes</taxon>
        <taxon>Chaetothyriomycetidae</taxon>
        <taxon>Chaetothyriales</taxon>
        <taxon>Trichomeriaceae</taxon>
        <taxon>Lithohypha</taxon>
    </lineage>
</organism>
<dbReference type="PANTHER" id="PTHR47784:SF10">
    <property type="entry name" value="TRANSCRIPTION FACTOR, PUTATIVE (AFU_ORTHOLOGUE AFUA_6G14150)-RELATED"/>
    <property type="match status" value="1"/>
</dbReference>
<dbReference type="EMBL" id="JAVRRG010000049">
    <property type="protein sequence ID" value="KAK5093036.1"/>
    <property type="molecule type" value="Genomic_DNA"/>
</dbReference>
<evidence type="ECO:0000313" key="3">
    <source>
        <dbReference type="Proteomes" id="UP001345013"/>
    </source>
</evidence>
<feature type="compositionally biased region" description="Polar residues" evidence="1">
    <location>
        <begin position="53"/>
        <end position="62"/>
    </location>
</feature>
<name>A0ABR0KBA8_9EURO</name>
<sequence length="401" mass="46006">MSRVFVEHTESHVVGAISARAVASTRDLVCQYSATAELARRPQCTADPDRHVSTQSPASTDISEVHREERHLFELELANLWATKTFSTFCHQQGQEHEEDERILWQQVMPKEALRHDYLLNSSFAVTSLHMASLTDDHVIREKYVRAAVEYHNASLPLFMQAWPYVTESSCRAIYVTSMGYFVLTMAMPHIDPLRGERQTVEQSIFSLLVLYKGPRRLLRLFGQQLSARPFGATLAKKDMRQYSKHDEVFLQALDRLRSINDSQHAKHFLNFHKANQLAILELQECSTRFVNGVEMALVGWLMSLEDDFIELLQQRQNVAILIMMHWAVLLNRPTDTWWLLRSGRAVVYELSKSLSDITKEEHDARDWCHLQVASQDSPANNGYAWHVWKASCGGLPENAA</sequence>
<feature type="region of interest" description="Disordered" evidence="1">
    <location>
        <begin position="44"/>
        <end position="63"/>
    </location>
</feature>
<comment type="caution">
    <text evidence="2">The sequence shown here is derived from an EMBL/GenBank/DDBJ whole genome shotgun (WGS) entry which is preliminary data.</text>
</comment>
<dbReference type="PANTHER" id="PTHR47784">
    <property type="entry name" value="STEROL UPTAKE CONTROL PROTEIN 2"/>
    <property type="match status" value="1"/>
</dbReference>
<reference evidence="2 3" key="1">
    <citation type="submission" date="2023-08" db="EMBL/GenBank/DDBJ databases">
        <title>Black Yeasts Isolated from many extreme environments.</title>
        <authorList>
            <person name="Coleine C."/>
            <person name="Stajich J.E."/>
            <person name="Selbmann L."/>
        </authorList>
    </citation>
    <scope>NUCLEOTIDE SEQUENCE [LARGE SCALE GENOMIC DNA]</scope>
    <source>
        <strain evidence="2 3">CCFEE 5885</strain>
    </source>
</reference>
<dbReference type="InterPro" id="IPR053157">
    <property type="entry name" value="Sterol_Uptake_Regulator"/>
</dbReference>
<protein>
    <submittedName>
        <fullName evidence="2">Uncharacterized protein</fullName>
    </submittedName>
</protein>
<dbReference type="Proteomes" id="UP001345013">
    <property type="component" value="Unassembled WGS sequence"/>
</dbReference>